<evidence type="ECO:0000313" key="1">
    <source>
        <dbReference type="EMBL" id="CAB4849661.1"/>
    </source>
</evidence>
<reference evidence="1" key="1">
    <citation type="submission" date="2020-05" db="EMBL/GenBank/DDBJ databases">
        <authorList>
            <person name="Chiriac C."/>
            <person name="Salcher M."/>
            <person name="Ghai R."/>
            <person name="Kavagutti S V."/>
        </authorList>
    </citation>
    <scope>NUCLEOTIDE SEQUENCE</scope>
</reference>
<organism evidence="1">
    <name type="scientific">freshwater metagenome</name>
    <dbReference type="NCBI Taxonomy" id="449393"/>
    <lineage>
        <taxon>unclassified sequences</taxon>
        <taxon>metagenomes</taxon>
        <taxon>ecological metagenomes</taxon>
    </lineage>
</organism>
<name>A0A6J7BXU3_9ZZZZ</name>
<sequence>MTALVAIPERKAIELTYQAASSTRLHLMRIWAMSPGLTAGRSGGLGLPGGRQTTARPLPSVVVNRCIGE</sequence>
<protein>
    <submittedName>
        <fullName evidence="1">Unannotated protein</fullName>
    </submittedName>
</protein>
<dbReference type="AlphaFoldDB" id="A0A6J7BXU3"/>
<gene>
    <name evidence="1" type="ORF">UFOPK3268_00827</name>
</gene>
<accession>A0A6J7BXU3</accession>
<dbReference type="EMBL" id="CAFBIZ010000093">
    <property type="protein sequence ID" value="CAB4849661.1"/>
    <property type="molecule type" value="Genomic_DNA"/>
</dbReference>
<proteinExistence type="predicted"/>